<dbReference type="EMBL" id="JAHRIP010075661">
    <property type="protein sequence ID" value="MEQ2310365.1"/>
    <property type="molecule type" value="Genomic_DNA"/>
</dbReference>
<reference evidence="2 3" key="1">
    <citation type="submission" date="2021-06" db="EMBL/GenBank/DDBJ databases">
        <authorList>
            <person name="Palmer J.M."/>
        </authorList>
    </citation>
    <scope>NUCLEOTIDE SEQUENCE [LARGE SCALE GENOMIC DNA]</scope>
    <source>
        <strain evidence="2 3">AS_MEX2019</strain>
        <tissue evidence="2">Muscle</tissue>
    </source>
</reference>
<organism evidence="2 3">
    <name type="scientific">Ameca splendens</name>
    <dbReference type="NCBI Taxonomy" id="208324"/>
    <lineage>
        <taxon>Eukaryota</taxon>
        <taxon>Metazoa</taxon>
        <taxon>Chordata</taxon>
        <taxon>Craniata</taxon>
        <taxon>Vertebrata</taxon>
        <taxon>Euteleostomi</taxon>
        <taxon>Actinopterygii</taxon>
        <taxon>Neopterygii</taxon>
        <taxon>Teleostei</taxon>
        <taxon>Neoteleostei</taxon>
        <taxon>Acanthomorphata</taxon>
        <taxon>Ovalentaria</taxon>
        <taxon>Atherinomorphae</taxon>
        <taxon>Cyprinodontiformes</taxon>
        <taxon>Goodeidae</taxon>
        <taxon>Ameca</taxon>
    </lineage>
</organism>
<comment type="caution">
    <text evidence="2">The sequence shown here is derived from an EMBL/GenBank/DDBJ whole genome shotgun (WGS) entry which is preliminary data.</text>
</comment>
<keyword evidence="3" id="KW-1185">Reference proteome</keyword>
<gene>
    <name evidence="2" type="ORF">AMECASPLE_008127</name>
</gene>
<feature type="compositionally biased region" description="Basic and acidic residues" evidence="1">
    <location>
        <begin position="23"/>
        <end position="32"/>
    </location>
</feature>
<feature type="region of interest" description="Disordered" evidence="1">
    <location>
        <begin position="19"/>
        <end position="47"/>
    </location>
</feature>
<proteinExistence type="predicted"/>
<sequence length="66" mass="7349">MRGFPSDIIKERNKMANMQTENGLKRGEDMQHRSPWPGDQGTAASRDEASPYVGCALYFCASIVPM</sequence>
<accession>A0ABV0ZWU3</accession>
<evidence type="ECO:0000313" key="2">
    <source>
        <dbReference type="EMBL" id="MEQ2310365.1"/>
    </source>
</evidence>
<protein>
    <submittedName>
        <fullName evidence="2">Uncharacterized protein</fullName>
    </submittedName>
</protein>
<name>A0ABV0ZWU3_9TELE</name>
<evidence type="ECO:0000313" key="3">
    <source>
        <dbReference type="Proteomes" id="UP001469553"/>
    </source>
</evidence>
<evidence type="ECO:0000256" key="1">
    <source>
        <dbReference type="SAM" id="MobiDB-lite"/>
    </source>
</evidence>
<dbReference type="Proteomes" id="UP001469553">
    <property type="component" value="Unassembled WGS sequence"/>
</dbReference>